<gene>
    <name evidence="2" type="ORF">fHeYen301_45</name>
</gene>
<accession>A0A1L7DQI7</accession>
<dbReference type="EMBL" id="KY318515">
    <property type="protein sequence ID" value="APU00378.1"/>
    <property type="molecule type" value="Genomic_DNA"/>
</dbReference>
<reference evidence="3" key="1">
    <citation type="submission" date="2016-12" db="EMBL/GenBank/DDBJ databases">
        <title>Characterization and complete genome sequence of Yersinia bacteriophage, fHe-Yen3-01.</title>
        <authorList>
            <person name="Jun J.W."/>
            <person name="Wicklund A."/>
            <person name="Skurnik M."/>
        </authorList>
    </citation>
    <scope>NUCLEOTIDE SEQUENCE [LARGE SCALE GENOMIC DNA]</scope>
</reference>
<evidence type="ECO:0000313" key="2">
    <source>
        <dbReference type="EMBL" id="APU00378.1"/>
    </source>
</evidence>
<dbReference type="Proteomes" id="UP000225269">
    <property type="component" value="Segment"/>
</dbReference>
<dbReference type="InterPro" id="IPR058003">
    <property type="entry name" value="Phage_gp12"/>
</dbReference>
<evidence type="ECO:0000313" key="3">
    <source>
        <dbReference type="Proteomes" id="UP000225269"/>
    </source>
</evidence>
<dbReference type="Pfam" id="PF25675">
    <property type="entry name" value="Phage_nozzle"/>
    <property type="match status" value="2"/>
</dbReference>
<feature type="region of interest" description="Disordered" evidence="1">
    <location>
        <begin position="1"/>
        <end position="28"/>
    </location>
</feature>
<organism evidence="2 3">
    <name type="scientific">Yersinia phage fHe-Yen3-01</name>
    <dbReference type="NCBI Taxonomy" id="1932893"/>
    <lineage>
        <taxon>Viruses</taxon>
        <taxon>Duplodnaviria</taxon>
        <taxon>Heunggongvirae</taxon>
        <taxon>Uroviricota</taxon>
        <taxon>Caudoviricetes</taxon>
        <taxon>Autographivirales</taxon>
        <taxon>Autonotataviridae</taxon>
        <taxon>Melnykvirinae</taxon>
        <taxon>Pokrovskaiavirus</taxon>
        <taxon>Pokrovskaiavirus fHeYen301</taxon>
    </lineage>
</organism>
<proteinExistence type="predicted"/>
<keyword evidence="3" id="KW-1185">Reference proteome</keyword>
<name>A0A1L7DQI7_9CAUD</name>
<sequence length="869" mass="97565">MARVGGSYESVVRGVSEQSPQDRRSGQMWEQVNMISDPVRGLVRRHGSQYQNSFRLGDDIPDRYALNQDATKYKSQAYYCGGRELEIIYRNDPSALGLPPLICYDKTNMKFLSVRGEGIIWDYLNNYGISSMVNIGKFMFIGAKKYPGDWTINDHREFKDTSAKLGCIWIRQGNYSRTYKIVCTKVDGTLFTVEYKTPGSSYEGVLSTSDIPVPNLDMNPGETDPNKISNALAKFNKEMAEYNKKVSDRTNQYNTAVTQWISTSSAAIQPENIAERLKELMVAQVGEHCYRTGQFVYFSEAANVKAASVEDGGDDTYMRAVVSVVDNPEKLTPQHYIGKVIKIAPKKQNAKDGYYLMAHSKTGLTAGAFGEVQWRETAGQASVINMMFAIGYATLSTLYIGSSPTSLDTLMGEPGFTPPFKPSTVGDTVSVPLPNFLGKQIDYLGVFQDRLLVGAGATIYASRPGDYFNMFRQSVLTLEDNDPVEMYALGSEDDVIRWDTSFDRNHVLFGRKFQYIIPGRTMMSPKNPSIQVMSAHEDAIEAQPKNSGNFVFFAKDNDVQGSLHQIQMGSTSDSSEAYECSQQLDKFIQGKPCEILCQTAPFNILLRSKNNPNGIYVYTYLDSMQGSERLFDSWARWEWDAELGASCGMAKWKGDTLIFTLRSGESGLWVVCDRFTFNTELSDRPYLDSHRSATIMESAPLWWTPKLSENASVAYGISHEYYMLGSAWDMVSENMPWWEADKSHLWVGIDYNAYLTPTSPYLRDKNDKAIINGRLTLGKLTVSVADTAGLIASVETPDRTTPVTAFDGRLLTRKDNKVGRTPIVTTTVSIPVYKEIREFKCHIHALNWLPLTITGMEWMGQWFSSVRRV</sequence>
<evidence type="ECO:0000256" key="1">
    <source>
        <dbReference type="SAM" id="MobiDB-lite"/>
    </source>
</evidence>
<protein>
    <submittedName>
        <fullName evidence="2">Uncharacterized protein</fullName>
    </submittedName>
</protein>